<accession>A0A2M4DH04</accession>
<evidence type="ECO:0000313" key="2">
    <source>
        <dbReference type="EMBL" id="MBW76795.1"/>
    </source>
</evidence>
<sequence length="86" mass="9882">MSVGMYACSMCFVLWMILHLEAYQIPLRLSSMWKQRVKRTRTRPQSRAQVSVWEATCWPSGCGWRCGGRSVAKGQVVHGFCDDIVR</sequence>
<dbReference type="EMBL" id="GGFL01012617">
    <property type="protein sequence ID" value="MBW76795.1"/>
    <property type="molecule type" value="Transcribed_RNA"/>
</dbReference>
<organism evidence="2">
    <name type="scientific">Anopheles darlingi</name>
    <name type="common">Mosquito</name>
    <dbReference type="NCBI Taxonomy" id="43151"/>
    <lineage>
        <taxon>Eukaryota</taxon>
        <taxon>Metazoa</taxon>
        <taxon>Ecdysozoa</taxon>
        <taxon>Arthropoda</taxon>
        <taxon>Hexapoda</taxon>
        <taxon>Insecta</taxon>
        <taxon>Pterygota</taxon>
        <taxon>Neoptera</taxon>
        <taxon>Endopterygota</taxon>
        <taxon>Diptera</taxon>
        <taxon>Nematocera</taxon>
        <taxon>Culicoidea</taxon>
        <taxon>Culicidae</taxon>
        <taxon>Anophelinae</taxon>
        <taxon>Anopheles</taxon>
    </lineage>
</organism>
<keyword evidence="1" id="KW-0732">Signal</keyword>
<name>A0A2M4DH04_ANODA</name>
<proteinExistence type="predicted"/>
<evidence type="ECO:0000256" key="1">
    <source>
        <dbReference type="SAM" id="SignalP"/>
    </source>
</evidence>
<protein>
    <submittedName>
        <fullName evidence="2">Putative secreted protein</fullName>
    </submittedName>
</protein>
<feature type="signal peptide" evidence="1">
    <location>
        <begin position="1"/>
        <end position="22"/>
    </location>
</feature>
<feature type="chain" id="PRO_5014967099" evidence="1">
    <location>
        <begin position="23"/>
        <end position="86"/>
    </location>
</feature>
<dbReference type="AlphaFoldDB" id="A0A2M4DH04"/>
<reference evidence="2" key="1">
    <citation type="submission" date="2018-01" db="EMBL/GenBank/DDBJ databases">
        <title>An insight into the sialome of Amazonian anophelines.</title>
        <authorList>
            <person name="Ribeiro J.M."/>
            <person name="Scarpassa V."/>
            <person name="Calvo E."/>
        </authorList>
    </citation>
    <scope>NUCLEOTIDE SEQUENCE</scope>
</reference>